<feature type="region of interest" description="Disordered" evidence="1">
    <location>
        <begin position="1113"/>
        <end position="1163"/>
    </location>
</feature>
<feature type="region of interest" description="Disordered" evidence="1">
    <location>
        <begin position="430"/>
        <end position="467"/>
    </location>
</feature>
<evidence type="ECO:0000256" key="1">
    <source>
        <dbReference type="SAM" id="MobiDB-lite"/>
    </source>
</evidence>
<reference evidence="2 4" key="1">
    <citation type="journal article" date="2021" name="Nat. Commun.">
        <title>Genetic determinants of endophytism in the Arabidopsis root mycobiome.</title>
        <authorList>
            <person name="Mesny F."/>
            <person name="Miyauchi S."/>
            <person name="Thiergart T."/>
            <person name="Pickel B."/>
            <person name="Atanasova L."/>
            <person name="Karlsson M."/>
            <person name="Huettel B."/>
            <person name="Barry K.W."/>
            <person name="Haridas S."/>
            <person name="Chen C."/>
            <person name="Bauer D."/>
            <person name="Andreopoulos W."/>
            <person name="Pangilinan J."/>
            <person name="LaButti K."/>
            <person name="Riley R."/>
            <person name="Lipzen A."/>
            <person name="Clum A."/>
            <person name="Drula E."/>
            <person name="Henrissat B."/>
            <person name="Kohler A."/>
            <person name="Grigoriev I.V."/>
            <person name="Martin F.M."/>
            <person name="Hacquard S."/>
        </authorList>
    </citation>
    <scope>NUCLEOTIDE SEQUENCE [LARGE SCALE GENOMIC DNA]</scope>
    <source>
        <strain evidence="2 4">MPI-CAGE-CH-0241</strain>
    </source>
</reference>
<feature type="compositionally biased region" description="Low complexity" evidence="1">
    <location>
        <begin position="1065"/>
        <end position="1075"/>
    </location>
</feature>
<feature type="region of interest" description="Disordered" evidence="1">
    <location>
        <begin position="168"/>
        <end position="188"/>
    </location>
</feature>
<comment type="caution">
    <text evidence="2">The sequence shown here is derived from an EMBL/GenBank/DDBJ whole genome shotgun (WGS) entry which is preliminary data.</text>
</comment>
<feature type="region of interest" description="Disordered" evidence="1">
    <location>
        <begin position="971"/>
        <end position="1101"/>
    </location>
</feature>
<feature type="compositionally biased region" description="Acidic residues" evidence="1">
    <location>
        <begin position="436"/>
        <end position="467"/>
    </location>
</feature>
<keyword evidence="4" id="KW-1185">Reference proteome</keyword>
<dbReference type="OrthoDB" id="5077519at2759"/>
<dbReference type="Proteomes" id="UP000777438">
    <property type="component" value="Unassembled WGS sequence"/>
</dbReference>
<sequence length="1615" mass="183953">MDPIPIASAKFLESLSLWVHPKSRLLICFDKKCRHAISPVGSNPTNHLRDEHGIPLPRRRGLSKVLAKLELKSSGGAAPLVDGSPEEQRLRSYDGFSCLHCSYRTINLTLIMQHYSQDLPEYPQHPRRSTRRADMEAYFEYVYLQAWASGSSRVYWIVERDGQLTRPTVPVGHMSGSALSRRDRTGQEQQDLIRSVQEREHQRNHGLAADMQSSAAGSATMYAEQRPWLERTRWDITYRNRDRSLHRCLIQTPYLSFYGRPDAPPYLLASAARVPGLSTDLVSPREDEIKIDGILKVVDVVMDRCEETVHRTSRNLLCWLKSNHPHMPYTKPFTLVKHASSTTRYRLLLKKALAFCFRVYRMDAKQRERLIGVHFNKKLDRFLNEIWHHEDLANLPLDTEDVAQAEERAEEAGGDEMRVEYEDMDMDGNVYGGLDREDDDDDDSDLYSTIDEDSDDDVYIPSDDDENGVGDFAKRPERVESLVSLAELVFGLSLALCTERLTDGQPSSTVLVYFSGILAFSGATNSFHNARSYTPYLSGLIYIQRLLFLERALPLRPYALLGIERRPRFKQLERFKQVHRRYMVMGSQSTFEEFVSLRAYGCVAARNDTPSFFLYWSDDGQRVSWGQGAEVSMGQFRSLTAYLIREANRLCNDLMFGLEPDIDLLKIKDNMANCDKGYSFVTDPKNELTSAYLDLFRSACTARSGCLSRGNSWNWSEVNQYLKKEEDFRELLGTGMSLTGGQLPRWPELSSLWVENDELGPRGLYVYKGYIIYVVRHHKAKSSTNREFVVVRFLPAELALAVFKYCAYIRPFINLLDRERGIVSPSEAGQSSSPLLFRTQTVSSNSKAWRTSRFTNVIRKVTTEAWGFAVNSRLLRQICIGVTEKHVREVYQPFNRFDDRSKDAHRNVVFAWQSGHRPLQRGSTYGLDGAFPTTMQPQLLDLYEWASLRWHEFLHLPSKLRPRMNAQVHSDRERILGHQPRLTSRGAEEILTAEMPVSEIQATPSQKRDRDRVVSTPVVVSSSSTSPDRTPAPEATENTPGRSLAEPSVPLSSSQPRPGWAIPVQQRQPRSSSQDPPEDENRQSETEARERGERAEYLSIIHQDDIEAFEREPRRQYQEQNAQDEVRHRHNGSTKRSNYQLRGSKDTVPPPKRRRTLPVNFTSQDVRDQSLNDDDWSHRPLFGHPGDIATSSAMVRRQAVLDHLGIRVGFSDDKNLLRAKTKLWSLGEQLEKWGTVGCQLCYVRGGMGLDHNLDDCTTVGSEVAQRLLGWLETLRLDRFIRARGNCSLCIETDQICEDVAIGLRVSSASTEEEKDRWRQTYTSATDSDGLCGNKPAIRRAIAALCAFDEQILGKALTTFISRKNDVDLTIGSQAVEWFERKVPHGETWVPQLLVVFDVLVTAFELHLRSPQQADRRADQDHAISSGPSEEQPSGIPSLEMSWGDSNEAAEWRTVMDWWAGKCSLCAGRGVRGPQIEHTLRQCPFGGKQTLKTELAEAIYEEGMRARGGCQGCALPREVCEAWAQSASGEWERDARVRCQYGRQAYDTAIGFFHCKNSKFRIELMESMADEGLNDFDGEGVAVWLGEKIIVGGMEASEIMRQLRWWSRMVWDDMRG</sequence>
<proteinExistence type="predicted"/>
<accession>A0A9P8VNL3</accession>
<protein>
    <submittedName>
        <fullName evidence="2">Uncharacterized protein</fullName>
    </submittedName>
</protein>
<evidence type="ECO:0000313" key="2">
    <source>
        <dbReference type="EMBL" id="KAH6867693.1"/>
    </source>
</evidence>
<feature type="compositionally biased region" description="Basic and acidic residues" evidence="1">
    <location>
        <begin position="1079"/>
        <end position="1101"/>
    </location>
</feature>
<feature type="region of interest" description="Disordered" evidence="1">
    <location>
        <begin position="198"/>
        <end position="217"/>
    </location>
</feature>
<feature type="compositionally biased region" description="Low complexity" evidence="1">
    <location>
        <begin position="1014"/>
        <end position="1029"/>
    </location>
</feature>
<gene>
    <name evidence="3" type="ORF">B0T10DRAFT_196052</name>
    <name evidence="2" type="ORF">B0T10DRAFT_597007</name>
</gene>
<name>A0A9P8VNL3_9HYPO</name>
<dbReference type="EMBL" id="JAGPYM010000033">
    <property type="protein sequence ID" value="KAH6876680.1"/>
    <property type="molecule type" value="Genomic_DNA"/>
</dbReference>
<feature type="region of interest" description="Disordered" evidence="1">
    <location>
        <begin position="1410"/>
        <end position="1441"/>
    </location>
</feature>
<organism evidence="2 4">
    <name type="scientific">Thelonectria olida</name>
    <dbReference type="NCBI Taxonomy" id="1576542"/>
    <lineage>
        <taxon>Eukaryota</taxon>
        <taxon>Fungi</taxon>
        <taxon>Dikarya</taxon>
        <taxon>Ascomycota</taxon>
        <taxon>Pezizomycotina</taxon>
        <taxon>Sordariomycetes</taxon>
        <taxon>Hypocreomycetidae</taxon>
        <taxon>Hypocreales</taxon>
        <taxon>Nectriaceae</taxon>
        <taxon>Thelonectria</taxon>
    </lineage>
</organism>
<evidence type="ECO:0000313" key="4">
    <source>
        <dbReference type="Proteomes" id="UP000777438"/>
    </source>
</evidence>
<dbReference type="EMBL" id="JAGPYM010000093">
    <property type="protein sequence ID" value="KAH6867693.1"/>
    <property type="molecule type" value="Genomic_DNA"/>
</dbReference>
<evidence type="ECO:0000313" key="3">
    <source>
        <dbReference type="EMBL" id="KAH6876680.1"/>
    </source>
</evidence>